<accession>A0A4R5AAA9</accession>
<feature type="signal peptide" evidence="2">
    <location>
        <begin position="1"/>
        <end position="18"/>
    </location>
</feature>
<feature type="chain" id="PRO_5020223722" evidence="2">
    <location>
        <begin position="19"/>
        <end position="70"/>
    </location>
</feature>
<evidence type="ECO:0000256" key="2">
    <source>
        <dbReference type="SAM" id="SignalP"/>
    </source>
</evidence>
<evidence type="ECO:0000256" key="1">
    <source>
        <dbReference type="SAM" id="MobiDB-lite"/>
    </source>
</evidence>
<sequence length="70" mass="7327">MRLLALAPAAVRVLDALAATATGTAQSLARIAARPTDVPDEGPVYDRAADYEPYDEPPPGLAIHPGRDAF</sequence>
<dbReference type="Proteomes" id="UP000294513">
    <property type="component" value="Unassembled WGS sequence"/>
</dbReference>
<organism evidence="3 4">
    <name type="scientific">Actinomadura rubrisoli</name>
    <dbReference type="NCBI Taxonomy" id="2530368"/>
    <lineage>
        <taxon>Bacteria</taxon>
        <taxon>Bacillati</taxon>
        <taxon>Actinomycetota</taxon>
        <taxon>Actinomycetes</taxon>
        <taxon>Streptosporangiales</taxon>
        <taxon>Thermomonosporaceae</taxon>
        <taxon>Actinomadura</taxon>
    </lineage>
</organism>
<reference evidence="3 4" key="1">
    <citation type="submission" date="2019-03" db="EMBL/GenBank/DDBJ databases">
        <title>Draft genome sequences of novel Actinobacteria.</title>
        <authorList>
            <person name="Sahin N."/>
            <person name="Ay H."/>
            <person name="Saygin H."/>
        </authorList>
    </citation>
    <scope>NUCLEOTIDE SEQUENCE [LARGE SCALE GENOMIC DNA]</scope>
    <source>
        <strain evidence="3 4">H3C3</strain>
    </source>
</reference>
<dbReference type="EMBL" id="SMKU01000336">
    <property type="protein sequence ID" value="TDD68585.1"/>
    <property type="molecule type" value="Genomic_DNA"/>
</dbReference>
<dbReference type="RefSeq" id="WP_131902258.1">
    <property type="nucleotide sequence ID" value="NZ_SMKU01000336.1"/>
</dbReference>
<gene>
    <name evidence="3" type="ORF">E1298_38285</name>
</gene>
<evidence type="ECO:0000313" key="3">
    <source>
        <dbReference type="EMBL" id="TDD68585.1"/>
    </source>
</evidence>
<proteinExistence type="predicted"/>
<keyword evidence="4" id="KW-1185">Reference proteome</keyword>
<comment type="caution">
    <text evidence="3">The sequence shown here is derived from an EMBL/GenBank/DDBJ whole genome shotgun (WGS) entry which is preliminary data.</text>
</comment>
<feature type="region of interest" description="Disordered" evidence="1">
    <location>
        <begin position="28"/>
        <end position="70"/>
    </location>
</feature>
<protein>
    <submittedName>
        <fullName evidence="3">Uncharacterized protein</fullName>
    </submittedName>
</protein>
<keyword evidence="2" id="KW-0732">Signal</keyword>
<name>A0A4R5AAA9_9ACTN</name>
<dbReference type="AlphaFoldDB" id="A0A4R5AAA9"/>
<evidence type="ECO:0000313" key="4">
    <source>
        <dbReference type="Proteomes" id="UP000294513"/>
    </source>
</evidence>